<organism evidence="2 3">
    <name type="scientific">Symbiodinium microadriaticum</name>
    <name type="common">Dinoflagellate</name>
    <name type="synonym">Zooxanthella microadriatica</name>
    <dbReference type="NCBI Taxonomy" id="2951"/>
    <lineage>
        <taxon>Eukaryota</taxon>
        <taxon>Sar</taxon>
        <taxon>Alveolata</taxon>
        <taxon>Dinophyceae</taxon>
        <taxon>Suessiales</taxon>
        <taxon>Symbiodiniaceae</taxon>
        <taxon>Symbiodinium</taxon>
    </lineage>
</organism>
<gene>
    <name evidence="2" type="ORF">AK812_SmicGene23669</name>
</gene>
<accession>A0A1Q9DGH8</accession>
<feature type="region of interest" description="Disordered" evidence="1">
    <location>
        <begin position="213"/>
        <end position="240"/>
    </location>
</feature>
<evidence type="ECO:0000313" key="3">
    <source>
        <dbReference type="Proteomes" id="UP000186817"/>
    </source>
</evidence>
<name>A0A1Q9DGH8_SYMMI</name>
<dbReference type="Proteomes" id="UP000186817">
    <property type="component" value="Unassembled WGS sequence"/>
</dbReference>
<evidence type="ECO:0000313" key="2">
    <source>
        <dbReference type="EMBL" id="OLP94296.1"/>
    </source>
</evidence>
<feature type="region of interest" description="Disordered" evidence="1">
    <location>
        <begin position="302"/>
        <end position="339"/>
    </location>
</feature>
<keyword evidence="3" id="KW-1185">Reference proteome</keyword>
<evidence type="ECO:0000256" key="1">
    <source>
        <dbReference type="SAM" id="MobiDB-lite"/>
    </source>
</evidence>
<dbReference type="AlphaFoldDB" id="A0A1Q9DGH8"/>
<dbReference type="OrthoDB" id="10321303at2759"/>
<reference evidence="2 3" key="1">
    <citation type="submission" date="2016-02" db="EMBL/GenBank/DDBJ databases">
        <title>Genome analysis of coral dinoflagellate symbionts highlights evolutionary adaptations to a symbiotic lifestyle.</title>
        <authorList>
            <person name="Aranda M."/>
            <person name="Li Y."/>
            <person name="Liew Y.J."/>
            <person name="Baumgarten S."/>
            <person name="Simakov O."/>
            <person name="Wilson M."/>
            <person name="Piel J."/>
            <person name="Ashoor H."/>
            <person name="Bougouffa S."/>
            <person name="Bajic V.B."/>
            <person name="Ryu T."/>
            <person name="Ravasi T."/>
            <person name="Bayer T."/>
            <person name="Micklem G."/>
            <person name="Kim H."/>
            <person name="Bhak J."/>
            <person name="Lajeunesse T.C."/>
            <person name="Voolstra C.R."/>
        </authorList>
    </citation>
    <scope>NUCLEOTIDE SEQUENCE [LARGE SCALE GENOMIC DNA]</scope>
    <source>
        <strain evidence="2 3">CCMP2467</strain>
    </source>
</reference>
<comment type="caution">
    <text evidence="2">The sequence shown here is derived from an EMBL/GenBank/DDBJ whole genome shotgun (WGS) entry which is preliminary data.</text>
</comment>
<proteinExistence type="predicted"/>
<protein>
    <submittedName>
        <fullName evidence="2">Uncharacterized protein</fullName>
    </submittedName>
</protein>
<dbReference type="EMBL" id="LSRX01000548">
    <property type="protein sequence ID" value="OLP94296.1"/>
    <property type="molecule type" value="Genomic_DNA"/>
</dbReference>
<sequence>MKTQRPDPLPRRDLRGPQCPLLLDLMLGHRRQWLRLVCPRCHRFQPLEQPLEHQRRHLLPPLRRSEARSLELLQRQLRPLPHPRDLTSQSRSRIPWNMTWIWLFGQTQGSVVGRAALPTSFLCLVPSMASSMSSAQSASMWLNAHVLMQAQEATAFTQGLTRDSSEPPEDAEVAWDAEQTELAVEVPLEAEEEPIMEDETDSCESVLVEAEDPQAEDNAAEGGDIPQPSTPPAAATEGDQMEEANDLAMQDESGQNQEYYEDPASQSAGRPGWLFNADVMAFAKAYGIRSAFVGDKEILIPRPKQAPAPGSTPTTTEIEHPARETPALELPPRPKRRSETVTRPIEEGTFTGMAHRVESPPASGMTSDAQIEASCLLPERMNTRRSKWPGWKYSKPAFNPDGSSRRWRTSLVAINLRRPWNYNWRQLFQEMNCTWQLLSTSSVHAAWQAILTLSASSSDHWMTGNSLTRINVLIVKTLSKTLQRTGLSQDLYVELLKTLEVASFMLALNRPKAPTKDINDCLVEASSAHAPTGALHTTHAPWQLATLDTSVKAVPLHLAPIAAWSRRTYGIGPG</sequence>